<evidence type="ECO:0000313" key="4">
    <source>
        <dbReference type="Proteomes" id="UP000221165"/>
    </source>
</evidence>
<protein>
    <submittedName>
        <fullName evidence="3">Toxoplasma gondii family d protein</fullName>
    </submittedName>
</protein>
<dbReference type="OrthoDB" id="330299at2759"/>
<feature type="compositionally biased region" description="Low complexity" evidence="2">
    <location>
        <begin position="408"/>
        <end position="423"/>
    </location>
</feature>
<dbReference type="EMBL" id="MIGC01000928">
    <property type="protein sequence ID" value="PHJ23928.1"/>
    <property type="molecule type" value="Genomic_DNA"/>
</dbReference>
<dbReference type="GeneID" id="94425639"/>
<proteinExistence type="predicted"/>
<dbReference type="RefSeq" id="XP_067925602.1">
    <property type="nucleotide sequence ID" value="XM_068062428.1"/>
</dbReference>
<dbReference type="AlphaFoldDB" id="A0A2C6L8Y2"/>
<keyword evidence="4" id="KW-1185">Reference proteome</keyword>
<feature type="region of interest" description="Disordered" evidence="2">
    <location>
        <begin position="295"/>
        <end position="424"/>
    </location>
</feature>
<reference evidence="3 4" key="1">
    <citation type="journal article" date="2017" name="Int. J. Parasitol.">
        <title>The genome of the protozoan parasite Cystoisospora suis and a reverse vaccinology approach to identify vaccine candidates.</title>
        <authorList>
            <person name="Palmieri N."/>
            <person name="Shrestha A."/>
            <person name="Ruttkowski B."/>
            <person name="Beck T."/>
            <person name="Vogl C."/>
            <person name="Tomley F."/>
            <person name="Blake D.P."/>
            <person name="Joachim A."/>
        </authorList>
    </citation>
    <scope>NUCLEOTIDE SEQUENCE [LARGE SCALE GENOMIC DNA]</scope>
    <source>
        <strain evidence="3 4">Wien I</strain>
    </source>
</reference>
<feature type="region of interest" description="Disordered" evidence="2">
    <location>
        <begin position="880"/>
        <end position="976"/>
    </location>
</feature>
<accession>A0A2C6L8Y2</accession>
<dbReference type="Proteomes" id="UP000221165">
    <property type="component" value="Unassembled WGS sequence"/>
</dbReference>
<dbReference type="VEuPathDB" id="ToxoDB:CSUI_002226"/>
<gene>
    <name evidence="3" type="ORF">CSUI_002226</name>
</gene>
<feature type="region of interest" description="Disordered" evidence="2">
    <location>
        <begin position="655"/>
        <end position="698"/>
    </location>
</feature>
<name>A0A2C6L8Y2_9APIC</name>
<evidence type="ECO:0000256" key="2">
    <source>
        <dbReference type="SAM" id="MobiDB-lite"/>
    </source>
</evidence>
<feature type="compositionally biased region" description="Polar residues" evidence="2">
    <location>
        <begin position="908"/>
        <end position="918"/>
    </location>
</feature>
<evidence type="ECO:0000313" key="3">
    <source>
        <dbReference type="EMBL" id="PHJ23928.1"/>
    </source>
</evidence>
<feature type="compositionally biased region" description="Low complexity" evidence="2">
    <location>
        <begin position="928"/>
        <end position="944"/>
    </location>
</feature>
<sequence>RAAAARKDSSRRRQRACVSALLLIVAAAGPRNGFSDAILPVNAQAAAKPHYRLASGDKGYLRSSQQAAGDWEPSEHAQLPGNLNLAALTVIPSPTQSAEAPSLDVRSLSTQDWHAHRSGATSSIGVTGSSAASRRLLPPFKPWGLKSKKEPPLSPPTVQLPVPPAPLGGVYLGPRAGIVNDLYREVSPRPATSYLIEESRLPPPTATELIDIGNQHRKYLLTNPSEILPPVPREPPLDLEVLGPPSTLAGGHDTVFFHDFTPIQNARHEPAEREEPTPLTPMLPGSRVPSLLESGASPVATPGATSLLGTGPAGTGGGATTAAERIPYGHGPLGYIEHGHIPSSPLPSEAAAHSAPADHGGSFGAQWPADQAAHGFADPSPHAVASGESDGFKAPPHSHLGYYSPIRHPSGPAGPHSHAAAASQHVAQLVGGGVTESHQHRNNVVGLPHGHPKSVPAVWVTAPDEKRFHVLMAEALYLVCLQQAQNGYLSDSQQQQLKECVDEMESYDGPSKGASVSFFHGQNSAYLAKFCHLPYAASETTLQTGQATPVSAPPSTTPSVPAPESSEETGEIDGQVLQNVLESLLAELQKESEALESQLQNEEQLDAAEREEVKQEMSLLAQDIDLVTGSLERLKAGTLSQEELKHLWALLAQDETDPTQDGSADSPTDPANAANATAAATAGASGASARSSEPPPPVIVRNPYYLEAGVREKKGVVHPSSAHTLSGSIVSAHSGLKHEITPTFAPAFDAHLVSGVAFPDHAGIRHHPVPTSTSHHQHSHSFLDSHAHTGARHALMAAILEGAIEIKIRILKSMHELNHLLESTNMPPERQEEARELLKYLSGDLEKLHQIVAHVEADELSMDDLLYISVELEAIRRQANGDETQEFSQPGNGDSSGGSGVQMPPSGATGSAAGSPQLASVPPGTFEAAGPGSAGAGRSSAGRDGPPHARTNVYITINIDDKGDVSADTGGGSWRP</sequence>
<keyword evidence="1" id="KW-0175">Coiled coil</keyword>
<evidence type="ECO:0000256" key="1">
    <source>
        <dbReference type="SAM" id="Coils"/>
    </source>
</evidence>
<feature type="region of interest" description="Disordered" evidence="2">
    <location>
        <begin position="544"/>
        <end position="571"/>
    </location>
</feature>
<comment type="caution">
    <text evidence="3">The sequence shown here is derived from an EMBL/GenBank/DDBJ whole genome shotgun (WGS) entry which is preliminary data.</text>
</comment>
<feature type="non-terminal residue" evidence="3">
    <location>
        <position position="1"/>
    </location>
</feature>
<organism evidence="3 4">
    <name type="scientific">Cystoisospora suis</name>
    <dbReference type="NCBI Taxonomy" id="483139"/>
    <lineage>
        <taxon>Eukaryota</taxon>
        <taxon>Sar</taxon>
        <taxon>Alveolata</taxon>
        <taxon>Apicomplexa</taxon>
        <taxon>Conoidasida</taxon>
        <taxon>Coccidia</taxon>
        <taxon>Eucoccidiorida</taxon>
        <taxon>Eimeriorina</taxon>
        <taxon>Sarcocystidae</taxon>
        <taxon>Cystoisospora</taxon>
    </lineage>
</organism>
<feature type="coiled-coil region" evidence="1">
    <location>
        <begin position="578"/>
        <end position="612"/>
    </location>
</feature>
<feature type="compositionally biased region" description="Low complexity" evidence="2">
    <location>
        <begin position="663"/>
        <end position="692"/>
    </location>
</feature>